<gene>
    <name evidence="9" type="ORF">ACOF00016_LOCUS17635</name>
</gene>
<evidence type="ECO:0000256" key="2">
    <source>
        <dbReference type="ARBA" id="ARBA00004496"/>
    </source>
</evidence>
<feature type="region of interest" description="Disordered" evidence="7">
    <location>
        <begin position="948"/>
        <end position="969"/>
    </location>
</feature>
<dbReference type="Gene3D" id="1.10.287.2610">
    <property type="match status" value="1"/>
</dbReference>
<dbReference type="Gene3D" id="3.40.30.10">
    <property type="entry name" value="Glutaredoxin"/>
    <property type="match status" value="1"/>
</dbReference>
<evidence type="ECO:0000256" key="4">
    <source>
        <dbReference type="ARBA" id="ARBA00023054"/>
    </source>
</evidence>
<evidence type="ECO:0000259" key="8">
    <source>
        <dbReference type="PROSITE" id="PS50913"/>
    </source>
</evidence>
<feature type="compositionally biased region" description="Basic and acidic residues" evidence="7">
    <location>
        <begin position="40"/>
        <end position="49"/>
    </location>
</feature>
<dbReference type="EMBL" id="HBIM01023837">
    <property type="protein sequence ID" value="CAE0420981.1"/>
    <property type="molecule type" value="Transcribed_RNA"/>
</dbReference>
<comment type="subcellular location">
    <subcellularLocation>
        <location evidence="2">Cytoplasm</location>
    </subcellularLocation>
    <subcellularLocation>
        <location evidence="1">Endomembrane system</location>
        <topology evidence="1">Peripheral membrane protein</topology>
    </subcellularLocation>
</comment>
<dbReference type="GO" id="GO:0005794">
    <property type="term" value="C:Golgi apparatus"/>
    <property type="evidence" value="ECO:0007669"/>
    <property type="project" value="TreeGrafter"/>
</dbReference>
<feature type="compositionally biased region" description="Pro residues" evidence="7">
    <location>
        <begin position="78"/>
        <end position="88"/>
    </location>
</feature>
<dbReference type="SMART" id="SM00755">
    <property type="entry name" value="Grip"/>
    <property type="match status" value="1"/>
</dbReference>
<name>A0A7S3LEU0_9STRA</name>
<protein>
    <recommendedName>
        <fullName evidence="8">GRIP domain-containing protein</fullName>
    </recommendedName>
</protein>
<dbReference type="Pfam" id="PF01465">
    <property type="entry name" value="GRIP"/>
    <property type="match status" value="1"/>
</dbReference>
<dbReference type="AlphaFoldDB" id="A0A7S3LEU0"/>
<dbReference type="PANTHER" id="PTHR23157">
    <property type="entry name" value="GRIP AND COILED-COIL DOMAIN-CONTAINING PROTEIN 1"/>
    <property type="match status" value="1"/>
</dbReference>
<evidence type="ECO:0000313" key="9">
    <source>
        <dbReference type="EMBL" id="CAE0420981.1"/>
    </source>
</evidence>
<keyword evidence="5" id="KW-0472">Membrane</keyword>
<dbReference type="PROSITE" id="PS50913">
    <property type="entry name" value="GRIP"/>
    <property type="match status" value="1"/>
</dbReference>
<feature type="coiled-coil region" evidence="6">
    <location>
        <begin position="598"/>
        <end position="780"/>
    </location>
</feature>
<sequence>MWGFADLAKQAEEAAAAAAAAAQSASATSTSSWFNLDALQHTDEQKLKAEAAAQVKPPPPRETPVSTLPSVNFFSSPTAPPVAPPPQPKGKLQIPIKKPASPPAPKPAAAPASQTGPKSVVPVPPAAPAFPKTDEKVDTNQIAKTDEDIDVDHEDGWGGEDDLDMVDSTEADDDDEEEEGPKPAKPAETQKEAEQQQQVEKEVPVPEKSTDSKETSTEPGKTPESEETKDLLEETEENEDTPVVEKQIPEPEARKDDEEIPKQSPAEKMPVVKDAPPVEADPKEEPREVANAEQETPGAPNATLENGEESDKEKPQESPVTAGPQTNGSVLSETKAIVEEPAAKETEPTKKLLILCSIESLNRQATKRQENAFTILKARHLAYEMIDATDPVNQTWREELFQLAGDLREYPLFFLLDLSDGETTFWGNFERFEYSNDHGSLLDELTGKKTTPWDPTMFVEPEVAKPAANGGLPSTPKSQKSAADKEEMMKMFSEQLKRVEENHQAELAEMEKRHAQEIKNAVASVTHDACIAERKNAEEKLTAEIQKKHERLSDVLKSNEGYKLKIDVLKREVAGMQQLLENRDSNLGKASAVHKRDIKVLQEQLLEREEKASRAKQEAEKAEAAKKAMSEELERIRREHKELQDRATNIATELKQRRAECSNLRSKVDELTENNEKMEHSIENLTLQLSNHNITKSEKDGEMGRLRVELDQANAKISQLQTEMQTKEAAAEKALNDYKKKAQNSLAMANSRTASAVEAKEEAELEARAARSTADSAMDRAVKAEISSKEAVAEAKAYVAEMEKSTAKAKSDLAKATTDMETFSAKAEELQKELDALVGEKNKLVTDLAHAQGRFEEEQGRCRSLKDECNRFKQQAHTAREEVGKLRQQVRRLEQSKSDVEESSKQTHTHEHSMATERDDATISMLQRQLREANDVIEDLKAALNNAAETQEANQHTESHESETNGSQGSIPLFYAMEKQAELKTAQNEINRLANLLADVQSEKMEAIEAKEEMRQYMEDAQAKLQRYQKLSSTSPGEEQKGLEPMPKDSGATNIEYLKNIMMRYLHAKTIAEKKALIPVIAAVLCLTPEEVQGAIKTLDESKSIGAVGNTLFESISGRFM</sequence>
<feature type="compositionally biased region" description="Acidic residues" evidence="7">
    <location>
        <begin position="147"/>
        <end position="179"/>
    </location>
</feature>
<evidence type="ECO:0000256" key="1">
    <source>
        <dbReference type="ARBA" id="ARBA00004184"/>
    </source>
</evidence>
<feature type="domain" description="GRIP" evidence="8">
    <location>
        <begin position="1048"/>
        <end position="1098"/>
    </location>
</feature>
<feature type="compositionally biased region" description="Acidic residues" evidence="7">
    <location>
        <begin position="233"/>
        <end position="242"/>
    </location>
</feature>
<feature type="compositionally biased region" description="Basic and acidic residues" evidence="7">
    <location>
        <begin position="280"/>
        <end position="290"/>
    </location>
</feature>
<keyword evidence="4 6" id="KW-0175">Coiled coil</keyword>
<evidence type="ECO:0000256" key="7">
    <source>
        <dbReference type="SAM" id="MobiDB-lite"/>
    </source>
</evidence>
<feature type="region of interest" description="Disordered" evidence="7">
    <location>
        <begin position="465"/>
        <end position="486"/>
    </location>
</feature>
<evidence type="ECO:0000256" key="6">
    <source>
        <dbReference type="SAM" id="Coils"/>
    </source>
</evidence>
<evidence type="ECO:0000256" key="3">
    <source>
        <dbReference type="ARBA" id="ARBA00022490"/>
    </source>
</evidence>
<dbReference type="PANTHER" id="PTHR23157:SF25">
    <property type="entry name" value="GRIP AND COILED-COIL DOMAIN-CONTAINING PROTEIN 1"/>
    <property type="match status" value="1"/>
</dbReference>
<dbReference type="Gene3D" id="1.10.220.60">
    <property type="entry name" value="GRIP domain"/>
    <property type="match status" value="1"/>
</dbReference>
<reference evidence="9" key="1">
    <citation type="submission" date="2021-01" db="EMBL/GenBank/DDBJ databases">
        <authorList>
            <person name="Corre E."/>
            <person name="Pelletier E."/>
            <person name="Niang G."/>
            <person name="Scheremetjew M."/>
            <person name="Finn R."/>
            <person name="Kale V."/>
            <person name="Holt S."/>
            <person name="Cochrane G."/>
            <person name="Meng A."/>
            <person name="Brown T."/>
            <person name="Cohen L."/>
        </authorList>
    </citation>
    <scope>NUCLEOTIDE SEQUENCE</scope>
    <source>
        <strain evidence="9">CCMP127</strain>
    </source>
</reference>
<feature type="compositionally biased region" description="Basic and acidic residues" evidence="7">
    <location>
        <begin position="188"/>
        <end position="232"/>
    </location>
</feature>
<keyword evidence="3" id="KW-0963">Cytoplasm</keyword>
<feature type="region of interest" description="Disordered" evidence="7">
    <location>
        <begin position="36"/>
        <end position="331"/>
    </location>
</feature>
<feature type="compositionally biased region" description="Basic and acidic residues" evidence="7">
    <location>
        <begin position="247"/>
        <end position="261"/>
    </location>
</feature>
<feature type="region of interest" description="Disordered" evidence="7">
    <location>
        <begin position="878"/>
        <end position="920"/>
    </location>
</feature>
<dbReference type="InterPro" id="IPR000237">
    <property type="entry name" value="GRIP_dom"/>
</dbReference>
<proteinExistence type="predicted"/>
<dbReference type="SUPFAM" id="SSF90257">
    <property type="entry name" value="Myosin rod fragments"/>
    <property type="match status" value="1"/>
</dbReference>
<organism evidence="9">
    <name type="scientific">Amphora coffeiformis</name>
    <dbReference type="NCBI Taxonomy" id="265554"/>
    <lineage>
        <taxon>Eukaryota</taxon>
        <taxon>Sar</taxon>
        <taxon>Stramenopiles</taxon>
        <taxon>Ochrophyta</taxon>
        <taxon>Bacillariophyta</taxon>
        <taxon>Bacillariophyceae</taxon>
        <taxon>Bacillariophycidae</taxon>
        <taxon>Thalassiophysales</taxon>
        <taxon>Catenulaceae</taxon>
        <taxon>Amphora</taxon>
    </lineage>
</organism>
<accession>A0A7S3LEU0</accession>
<evidence type="ECO:0000256" key="5">
    <source>
        <dbReference type="ARBA" id="ARBA00023136"/>
    </source>
</evidence>
<feature type="compositionally biased region" description="Polar residues" evidence="7">
    <location>
        <begin position="64"/>
        <end position="76"/>
    </location>
</feature>
<dbReference type="InterPro" id="IPR051952">
    <property type="entry name" value="Golgi-autophagy_related"/>
</dbReference>